<evidence type="ECO:0000313" key="5">
    <source>
        <dbReference type="Proteomes" id="UP000663942"/>
    </source>
</evidence>
<keyword evidence="2" id="KW-0808">Transferase</keyword>
<dbReference type="GO" id="GO:0008168">
    <property type="term" value="F:methyltransferase activity"/>
    <property type="evidence" value="ECO:0007669"/>
    <property type="project" value="UniProtKB-KW"/>
</dbReference>
<dbReference type="Proteomes" id="UP000663942">
    <property type="component" value="Chromosome"/>
</dbReference>
<reference evidence="4 5" key="1">
    <citation type="submission" date="2020-09" db="EMBL/GenBank/DDBJ databases">
        <title>Brevundimonas sp. LVF1 isolated from an oligotrophic pond in Goettingen, Germany.</title>
        <authorList>
            <person name="Friedrich I."/>
            <person name="Klassen A."/>
            <person name="Neubauer H."/>
            <person name="Schneider D."/>
            <person name="Hertel R."/>
            <person name="Daniel R."/>
        </authorList>
    </citation>
    <scope>NUCLEOTIDE SEQUENCE [LARGE SCALE GENOMIC DNA]</scope>
    <source>
        <strain evidence="4 5">LVF1</strain>
    </source>
</reference>
<gene>
    <name evidence="4" type="ORF">IFE19_01265</name>
</gene>
<evidence type="ECO:0000256" key="3">
    <source>
        <dbReference type="ARBA" id="ARBA00022691"/>
    </source>
</evidence>
<dbReference type="Pfam" id="PF02086">
    <property type="entry name" value="MethyltransfD12"/>
    <property type="match status" value="1"/>
</dbReference>
<evidence type="ECO:0000256" key="1">
    <source>
        <dbReference type="ARBA" id="ARBA00022603"/>
    </source>
</evidence>
<dbReference type="InterPro" id="IPR029063">
    <property type="entry name" value="SAM-dependent_MTases_sf"/>
</dbReference>
<dbReference type="InterPro" id="IPR012327">
    <property type="entry name" value="MeTrfase_D12"/>
</dbReference>
<dbReference type="PANTHER" id="PTHR30481">
    <property type="entry name" value="DNA ADENINE METHYLASE"/>
    <property type="match status" value="1"/>
</dbReference>
<dbReference type="RefSeq" id="WP_207825012.1">
    <property type="nucleotide sequence ID" value="NZ_CP062006.1"/>
</dbReference>
<dbReference type="PANTHER" id="PTHR30481:SF4">
    <property type="entry name" value="SITE-SPECIFIC DNA-METHYLTRANSFERASE (ADENINE-SPECIFIC)"/>
    <property type="match status" value="1"/>
</dbReference>
<accession>A0ABX7SP10</accession>
<keyword evidence="1 4" id="KW-0489">Methyltransferase</keyword>
<dbReference type="Gene3D" id="3.40.50.150">
    <property type="entry name" value="Vaccinia Virus protein VP39"/>
    <property type="match status" value="2"/>
</dbReference>
<dbReference type="EMBL" id="CP062006">
    <property type="protein sequence ID" value="QTC88065.1"/>
    <property type="molecule type" value="Genomic_DNA"/>
</dbReference>
<evidence type="ECO:0000256" key="2">
    <source>
        <dbReference type="ARBA" id="ARBA00022679"/>
    </source>
</evidence>
<keyword evidence="3" id="KW-0949">S-adenosyl-L-methionine</keyword>
<evidence type="ECO:0000313" key="4">
    <source>
        <dbReference type="EMBL" id="QTC88065.1"/>
    </source>
</evidence>
<organism evidence="4 5">
    <name type="scientific">Brevundimonas pondensis</name>
    <dbReference type="NCBI Taxonomy" id="2774189"/>
    <lineage>
        <taxon>Bacteria</taxon>
        <taxon>Pseudomonadati</taxon>
        <taxon>Pseudomonadota</taxon>
        <taxon>Alphaproteobacteria</taxon>
        <taxon>Caulobacterales</taxon>
        <taxon>Caulobacteraceae</taxon>
        <taxon>Brevundimonas</taxon>
    </lineage>
</organism>
<keyword evidence="5" id="KW-1185">Reference proteome</keyword>
<protein>
    <submittedName>
        <fullName evidence="4">DNA adenine methylase</fullName>
    </submittedName>
</protein>
<name>A0ABX7SP10_9CAUL</name>
<dbReference type="PRINTS" id="PR00505">
    <property type="entry name" value="D12N6MTFRASE"/>
</dbReference>
<proteinExistence type="predicted"/>
<dbReference type="SUPFAM" id="SSF53335">
    <property type="entry name" value="S-adenosyl-L-methionine-dependent methyltransferases"/>
    <property type="match status" value="1"/>
</dbReference>
<sequence length="280" mass="31196">MSVITELTRPVLRWHGGKWLLAPWIIENLPPHRVYVEPFGGAASVLLRKPRAYAEVYNDLDCDVVNLFRVLRDPENGARLADLVRLTPFARTEQVEAYDPTDDAVEQARKLIVRSFMGFGRNGTHRATGFRANSNRSGTTPARDWFNYPEALAAVVERLRGVTIENRDACEVMAAHDTDEALHYVDPPYLPDTRDAGGDYAHELTAEDHGKLLAFLGGLKGAVVLSGYPHSLYDDSLPGWTRIERAALADGARARTEVLWINPQGERRLHRSRGLFGAAA</sequence>
<dbReference type="GO" id="GO:0032259">
    <property type="term" value="P:methylation"/>
    <property type="evidence" value="ECO:0007669"/>
    <property type="project" value="UniProtKB-KW"/>
</dbReference>